<feature type="domain" description="Double zinc ribbon" evidence="2">
    <location>
        <begin position="1"/>
        <end position="55"/>
    </location>
</feature>
<dbReference type="InterPro" id="IPR044005">
    <property type="entry name" value="DZR_2"/>
</dbReference>
<dbReference type="Proteomes" id="UP000317355">
    <property type="component" value="Unassembled WGS sequence"/>
</dbReference>
<evidence type="ECO:0000313" key="3">
    <source>
        <dbReference type="EMBL" id="TVT51568.1"/>
    </source>
</evidence>
<accession>A0A558CS29</accession>
<dbReference type="SUPFAM" id="SSF53271">
    <property type="entry name" value="PRTase-like"/>
    <property type="match status" value="1"/>
</dbReference>
<dbReference type="EMBL" id="VMRY01000089">
    <property type="protein sequence ID" value="TVT51568.1"/>
    <property type="molecule type" value="Genomic_DNA"/>
</dbReference>
<reference evidence="3 4" key="1">
    <citation type="submission" date="2019-07" db="EMBL/GenBank/DDBJ databases">
        <title>The pathways for chlorine oxyanion respiration interact through the shared metabolite chlorate.</title>
        <authorList>
            <person name="Barnum T.P."/>
            <person name="Cheng Y."/>
            <person name="Hill K.A."/>
            <person name="Lucas L.N."/>
            <person name="Carlson H.K."/>
            <person name="Coates J.D."/>
        </authorList>
    </citation>
    <scope>NUCLEOTIDE SEQUENCE [LARGE SCALE GENOMIC DNA]</scope>
    <source>
        <strain evidence="3">BK-3</strain>
    </source>
</reference>
<comment type="similarity">
    <text evidence="1">Belongs to the ComF/GntX family.</text>
</comment>
<dbReference type="PANTHER" id="PTHR47505">
    <property type="entry name" value="DNA UTILIZATION PROTEIN YHGH"/>
    <property type="match status" value="1"/>
</dbReference>
<dbReference type="AlphaFoldDB" id="A0A558CS29"/>
<protein>
    <submittedName>
        <fullName evidence="3">ComF family protein</fullName>
    </submittedName>
</protein>
<dbReference type="InterPro" id="IPR029057">
    <property type="entry name" value="PRTase-like"/>
</dbReference>
<organism evidence="3 4">
    <name type="scientific">Sedimenticola thiotaurini</name>
    <dbReference type="NCBI Taxonomy" id="1543721"/>
    <lineage>
        <taxon>Bacteria</taxon>
        <taxon>Pseudomonadati</taxon>
        <taxon>Pseudomonadota</taxon>
        <taxon>Gammaproteobacteria</taxon>
        <taxon>Chromatiales</taxon>
        <taxon>Sedimenticolaceae</taxon>
        <taxon>Sedimenticola</taxon>
    </lineage>
</organism>
<dbReference type="PANTHER" id="PTHR47505:SF1">
    <property type="entry name" value="DNA UTILIZATION PROTEIN YHGH"/>
    <property type="match status" value="1"/>
</dbReference>
<gene>
    <name evidence="3" type="ORF">FHK82_15515</name>
</gene>
<evidence type="ECO:0000259" key="2">
    <source>
        <dbReference type="Pfam" id="PF18912"/>
    </source>
</evidence>
<dbReference type="InterPro" id="IPR051910">
    <property type="entry name" value="ComF/GntX_DNA_util-trans"/>
</dbReference>
<dbReference type="Pfam" id="PF18912">
    <property type="entry name" value="DZR_2"/>
    <property type="match status" value="1"/>
</dbReference>
<dbReference type="InterPro" id="IPR000836">
    <property type="entry name" value="PRTase_dom"/>
</dbReference>
<dbReference type="Gene3D" id="3.40.50.2020">
    <property type="match status" value="1"/>
</dbReference>
<proteinExistence type="inferred from homology"/>
<evidence type="ECO:0000256" key="1">
    <source>
        <dbReference type="ARBA" id="ARBA00008007"/>
    </source>
</evidence>
<dbReference type="CDD" id="cd06223">
    <property type="entry name" value="PRTases_typeI"/>
    <property type="match status" value="1"/>
</dbReference>
<evidence type="ECO:0000313" key="4">
    <source>
        <dbReference type="Proteomes" id="UP000317355"/>
    </source>
</evidence>
<comment type="caution">
    <text evidence="3">The sequence shown here is derived from an EMBL/GenBank/DDBJ whole genome shotgun (WGS) entry which is preliminary data.</text>
</comment>
<sequence>MLDALFPSHCPLCLTPSSDVLCPGCMDDLPINRHCCRRCAMPITDPHSALCGHCLQAPPIIDCSRIPFRYADPIDQMIGQYKFSANLANGRILSQLWLGHQQTPVELPELLIPIPLHPERLCRRGFNQALELARPLGRHFGIAVNHKSCERVLNTPPQAGLKRQQRKQNLRGSFRLKQRLKVEHVALVDDVVTTGSTVFELARLLKKSGIRRVDVWALARTP</sequence>
<name>A0A558CS29_9GAMM</name>